<reference evidence="1 2" key="1">
    <citation type="submission" date="2017-09" db="EMBL/GenBank/DDBJ databases">
        <title>Depth-based differentiation of microbial function through sediment-hosted aquifers and enrichment of novel symbionts in the deep terrestrial subsurface.</title>
        <authorList>
            <person name="Probst A.J."/>
            <person name="Ladd B."/>
            <person name="Jarett J.K."/>
            <person name="Geller-Mcgrath D.E."/>
            <person name="Sieber C.M."/>
            <person name="Emerson J.B."/>
            <person name="Anantharaman K."/>
            <person name="Thomas B.C."/>
            <person name="Malmstrom R."/>
            <person name="Stieglmeier M."/>
            <person name="Klingl A."/>
            <person name="Woyke T."/>
            <person name="Ryan C.M."/>
            <person name="Banfield J.F."/>
        </authorList>
    </citation>
    <scope>NUCLEOTIDE SEQUENCE [LARGE SCALE GENOMIC DNA]</scope>
    <source>
        <strain evidence="1">CG11_big_fil_rev_8_21_14_0_20_38_23</strain>
    </source>
</reference>
<evidence type="ECO:0008006" key="3">
    <source>
        <dbReference type="Google" id="ProtNLM"/>
    </source>
</evidence>
<protein>
    <recommendedName>
        <fullName evidence="3">Nucleotidyl transferase AbiEii/AbiGii toxin family protein</fullName>
    </recommendedName>
</protein>
<proteinExistence type="predicted"/>
<gene>
    <name evidence="1" type="ORF">COV54_01720</name>
</gene>
<dbReference type="Pfam" id="PF08843">
    <property type="entry name" value="AbiEii"/>
    <property type="match status" value="1"/>
</dbReference>
<comment type="caution">
    <text evidence="1">The sequence shown here is derived from an EMBL/GenBank/DDBJ whole genome shotgun (WGS) entry which is preliminary data.</text>
</comment>
<evidence type="ECO:0000313" key="1">
    <source>
        <dbReference type="EMBL" id="PIR07182.1"/>
    </source>
</evidence>
<accession>A0A2H0NE65</accession>
<name>A0A2H0NE65_9BACT</name>
<dbReference type="Proteomes" id="UP000228867">
    <property type="component" value="Unassembled WGS sequence"/>
</dbReference>
<organism evidence="1 2">
    <name type="scientific">Candidatus Jorgensenbacteria bacterium CG11_big_fil_rev_8_21_14_0_20_38_23</name>
    <dbReference type="NCBI Taxonomy" id="1974594"/>
    <lineage>
        <taxon>Bacteria</taxon>
        <taxon>Candidatus Joergenseniibacteriota</taxon>
    </lineage>
</organism>
<sequence length="66" mass="7582">MYLEALTSKAKKIFDKLRSFPDFYLAGGTGLALQLGHRISVDFDFFWKKDIPKALLQKVRKVFEGS</sequence>
<dbReference type="AlphaFoldDB" id="A0A2H0NE65"/>
<dbReference type="EMBL" id="PCWR01000039">
    <property type="protein sequence ID" value="PIR07182.1"/>
    <property type="molecule type" value="Genomic_DNA"/>
</dbReference>
<evidence type="ECO:0000313" key="2">
    <source>
        <dbReference type="Proteomes" id="UP000228867"/>
    </source>
</evidence>
<dbReference type="InterPro" id="IPR014942">
    <property type="entry name" value="AbiEii"/>
</dbReference>
<feature type="non-terminal residue" evidence="1">
    <location>
        <position position="66"/>
    </location>
</feature>